<reference evidence="1" key="1">
    <citation type="submission" date="2020-07" db="EMBL/GenBank/DDBJ databases">
        <title>Multicomponent nature underlies the extraordinary mechanical properties of spider dragline silk.</title>
        <authorList>
            <person name="Kono N."/>
            <person name="Nakamura H."/>
            <person name="Mori M."/>
            <person name="Yoshida Y."/>
            <person name="Ohtoshi R."/>
            <person name="Malay A.D."/>
            <person name="Moran D.A.P."/>
            <person name="Tomita M."/>
            <person name="Numata K."/>
            <person name="Arakawa K."/>
        </authorList>
    </citation>
    <scope>NUCLEOTIDE SEQUENCE</scope>
</reference>
<comment type="caution">
    <text evidence="1">The sequence shown here is derived from an EMBL/GenBank/DDBJ whole genome shotgun (WGS) entry which is preliminary data.</text>
</comment>
<evidence type="ECO:0000313" key="1">
    <source>
        <dbReference type="EMBL" id="GFR07952.1"/>
    </source>
</evidence>
<dbReference type="EMBL" id="BMAO01036084">
    <property type="protein sequence ID" value="GFR07952.1"/>
    <property type="molecule type" value="Genomic_DNA"/>
</dbReference>
<evidence type="ECO:0000313" key="2">
    <source>
        <dbReference type="Proteomes" id="UP000887116"/>
    </source>
</evidence>
<protein>
    <submittedName>
        <fullName evidence="1">Uncharacterized protein</fullName>
    </submittedName>
</protein>
<gene>
    <name evidence="1" type="ORF">TNCT_290071</name>
</gene>
<keyword evidence="2" id="KW-1185">Reference proteome</keyword>
<name>A0A8X6GNK6_TRICU</name>
<dbReference type="Proteomes" id="UP000887116">
    <property type="component" value="Unassembled WGS sequence"/>
</dbReference>
<organism evidence="1 2">
    <name type="scientific">Trichonephila clavata</name>
    <name type="common">Joro spider</name>
    <name type="synonym">Nephila clavata</name>
    <dbReference type="NCBI Taxonomy" id="2740835"/>
    <lineage>
        <taxon>Eukaryota</taxon>
        <taxon>Metazoa</taxon>
        <taxon>Ecdysozoa</taxon>
        <taxon>Arthropoda</taxon>
        <taxon>Chelicerata</taxon>
        <taxon>Arachnida</taxon>
        <taxon>Araneae</taxon>
        <taxon>Araneomorphae</taxon>
        <taxon>Entelegynae</taxon>
        <taxon>Araneoidea</taxon>
        <taxon>Nephilidae</taxon>
        <taxon>Trichonephila</taxon>
    </lineage>
</organism>
<proteinExistence type="predicted"/>
<accession>A0A8X6GNK6</accession>
<dbReference type="AlphaFoldDB" id="A0A8X6GNK6"/>
<sequence>MGIPVQFFPIFDRLIEQIGRLDQRFQGFRPTCRVVYSMWPLFFRNSPARLTKWWTVKMPLHMKLVSNPAGPNPEIDR</sequence>